<sequence>MKHFTFLLLAITYYSFAQPKPDYTKSAIEASKSWIDIDYAGDNIIGHKLDIFLPKEGKAPFPVVVTIYGSAWFSNSSKGTCFNDGLGQTLLKNGFAVVSINHRSSRDAIWPAQIHDAKAAIRFIRANASEFSLDTSFLGITGFSSGGHLSTMAGVTSRIKSTTINNLPIDLEGNIGKSLSESSHVDAVVDWFGPTDFLIMDACGSSFSHNEAKSPESTLVGGAIQENKDKVALANPMSYVSKNTPPFLIFHGTKDPLVPHCESEKLYEKLQKEEVKSELVIVEGGGHGPGVMIDKYYAQMIAFLKSKAKK</sequence>
<evidence type="ECO:0000256" key="1">
    <source>
        <dbReference type="ARBA" id="ARBA00022801"/>
    </source>
</evidence>
<protein>
    <submittedName>
        <fullName evidence="3">Alpha/beta hydrolase</fullName>
    </submittedName>
</protein>
<accession>A0A916Z407</accession>
<keyword evidence="4" id="KW-1185">Reference proteome</keyword>
<evidence type="ECO:0000313" key="4">
    <source>
        <dbReference type="Proteomes" id="UP000609064"/>
    </source>
</evidence>
<dbReference type="Pfam" id="PF20434">
    <property type="entry name" value="BD-FAE"/>
    <property type="match status" value="1"/>
</dbReference>
<dbReference type="InterPro" id="IPR050300">
    <property type="entry name" value="GDXG_lipolytic_enzyme"/>
</dbReference>
<dbReference type="PANTHER" id="PTHR48081">
    <property type="entry name" value="AB HYDROLASE SUPERFAMILY PROTEIN C4A8.06C"/>
    <property type="match status" value="1"/>
</dbReference>
<dbReference type="InterPro" id="IPR049492">
    <property type="entry name" value="BD-FAE-like_dom"/>
</dbReference>
<dbReference type="AlphaFoldDB" id="A0A916Z407"/>
<keyword evidence="1 3" id="KW-0378">Hydrolase</keyword>
<gene>
    <name evidence="3" type="ORF">GCM10011514_41980</name>
</gene>
<dbReference type="InterPro" id="IPR029058">
    <property type="entry name" value="AB_hydrolase_fold"/>
</dbReference>
<proteinExistence type="predicted"/>
<dbReference type="Gene3D" id="3.40.50.1820">
    <property type="entry name" value="alpha/beta hydrolase"/>
    <property type="match status" value="1"/>
</dbReference>
<dbReference type="EMBL" id="BMKK01000010">
    <property type="protein sequence ID" value="GGD73516.1"/>
    <property type="molecule type" value="Genomic_DNA"/>
</dbReference>
<reference evidence="3" key="1">
    <citation type="journal article" date="2014" name="Int. J. Syst. Evol. Microbiol.">
        <title>Complete genome sequence of Corynebacterium casei LMG S-19264T (=DSM 44701T), isolated from a smear-ripened cheese.</title>
        <authorList>
            <consortium name="US DOE Joint Genome Institute (JGI-PGF)"/>
            <person name="Walter F."/>
            <person name="Albersmeier A."/>
            <person name="Kalinowski J."/>
            <person name="Ruckert C."/>
        </authorList>
    </citation>
    <scope>NUCLEOTIDE SEQUENCE</scope>
    <source>
        <strain evidence="3">CGMCC 1.15958</strain>
    </source>
</reference>
<feature type="domain" description="BD-FAE-like" evidence="2">
    <location>
        <begin position="49"/>
        <end position="270"/>
    </location>
</feature>
<evidence type="ECO:0000259" key="2">
    <source>
        <dbReference type="Pfam" id="PF20434"/>
    </source>
</evidence>
<name>A0A916Z407_9BACT</name>
<dbReference type="GO" id="GO:0016787">
    <property type="term" value="F:hydrolase activity"/>
    <property type="evidence" value="ECO:0007669"/>
    <property type="project" value="UniProtKB-KW"/>
</dbReference>
<dbReference type="Proteomes" id="UP000609064">
    <property type="component" value="Unassembled WGS sequence"/>
</dbReference>
<reference evidence="3" key="2">
    <citation type="submission" date="2020-09" db="EMBL/GenBank/DDBJ databases">
        <authorList>
            <person name="Sun Q."/>
            <person name="Zhou Y."/>
        </authorList>
    </citation>
    <scope>NUCLEOTIDE SEQUENCE</scope>
    <source>
        <strain evidence="3">CGMCC 1.15958</strain>
    </source>
</reference>
<evidence type="ECO:0000313" key="3">
    <source>
        <dbReference type="EMBL" id="GGD73516.1"/>
    </source>
</evidence>
<dbReference type="PANTHER" id="PTHR48081:SF13">
    <property type="entry name" value="ALPHA_BETA HYDROLASE"/>
    <property type="match status" value="1"/>
</dbReference>
<organism evidence="3 4">
    <name type="scientific">Emticicia aquatilis</name>
    <dbReference type="NCBI Taxonomy" id="1537369"/>
    <lineage>
        <taxon>Bacteria</taxon>
        <taxon>Pseudomonadati</taxon>
        <taxon>Bacteroidota</taxon>
        <taxon>Cytophagia</taxon>
        <taxon>Cytophagales</taxon>
        <taxon>Leadbetterellaceae</taxon>
        <taxon>Emticicia</taxon>
    </lineage>
</organism>
<dbReference type="SUPFAM" id="SSF53474">
    <property type="entry name" value="alpha/beta-Hydrolases"/>
    <property type="match status" value="1"/>
</dbReference>
<comment type="caution">
    <text evidence="3">The sequence shown here is derived from an EMBL/GenBank/DDBJ whole genome shotgun (WGS) entry which is preliminary data.</text>
</comment>
<dbReference type="RefSeq" id="WP_188769095.1">
    <property type="nucleotide sequence ID" value="NZ_BMKK01000010.1"/>
</dbReference>